<dbReference type="AlphaFoldDB" id="A0A3M0MI53"/>
<keyword evidence="7" id="KW-1185">Reference proteome</keyword>
<accession>A0A3M0MI53</accession>
<dbReference type="SUPFAM" id="SSF100950">
    <property type="entry name" value="NagB/RpiA/CoA transferase-like"/>
    <property type="match status" value="1"/>
</dbReference>
<evidence type="ECO:0000256" key="4">
    <source>
        <dbReference type="ARBA" id="ARBA00023163"/>
    </source>
</evidence>
<evidence type="ECO:0000313" key="6">
    <source>
        <dbReference type="EMBL" id="RMC37416.1"/>
    </source>
</evidence>
<keyword evidence="2" id="KW-0805">Transcription regulation</keyword>
<dbReference type="Proteomes" id="UP000273516">
    <property type="component" value="Unassembled WGS sequence"/>
</dbReference>
<dbReference type="Gene3D" id="3.40.50.1360">
    <property type="match status" value="1"/>
</dbReference>
<dbReference type="EMBL" id="QOKZ01000001">
    <property type="protein sequence ID" value="RMC37416.1"/>
    <property type="molecule type" value="Genomic_DNA"/>
</dbReference>
<keyword evidence="3" id="KW-0238">DNA-binding</keyword>
<feature type="domain" description="Sugar-binding" evidence="5">
    <location>
        <begin position="65"/>
        <end position="316"/>
    </location>
</feature>
<gene>
    <name evidence="6" type="ORF">C9E81_01265</name>
</gene>
<dbReference type="RefSeq" id="WP_122110504.1">
    <property type="nucleotide sequence ID" value="NZ_QOKZ01000001.1"/>
</dbReference>
<dbReference type="GO" id="GO:0030246">
    <property type="term" value="F:carbohydrate binding"/>
    <property type="evidence" value="ECO:0007669"/>
    <property type="project" value="InterPro"/>
</dbReference>
<dbReference type="OrthoDB" id="9808171at2"/>
<dbReference type="PANTHER" id="PTHR34294">
    <property type="entry name" value="TRANSCRIPTIONAL REGULATOR-RELATED"/>
    <property type="match status" value="1"/>
</dbReference>
<dbReference type="GO" id="GO:0003677">
    <property type="term" value="F:DNA binding"/>
    <property type="evidence" value="ECO:0007669"/>
    <property type="project" value="UniProtKB-KW"/>
</dbReference>
<proteinExistence type="inferred from homology"/>
<keyword evidence="4" id="KW-0804">Transcription</keyword>
<dbReference type="PANTHER" id="PTHR34294:SF1">
    <property type="entry name" value="TRANSCRIPTIONAL REGULATOR LSRR"/>
    <property type="match status" value="1"/>
</dbReference>
<dbReference type="InterPro" id="IPR036388">
    <property type="entry name" value="WH-like_DNA-bd_sf"/>
</dbReference>
<reference evidence="6 7" key="1">
    <citation type="submission" date="2018-07" db="EMBL/GenBank/DDBJ databases">
        <authorList>
            <person name="Zhang Y."/>
            <person name="Wang L."/>
            <person name="Ma S."/>
        </authorList>
    </citation>
    <scope>NUCLEOTIDE SEQUENCE [LARGE SCALE GENOMIC DNA]</scope>
    <source>
        <strain evidence="6 7">4-2</strain>
    </source>
</reference>
<comment type="caution">
    <text evidence="6">The sequence shown here is derived from an EMBL/GenBank/DDBJ whole genome shotgun (WGS) entry which is preliminary data.</text>
</comment>
<dbReference type="InterPro" id="IPR037171">
    <property type="entry name" value="NagB/RpiA_transferase-like"/>
</dbReference>
<evidence type="ECO:0000313" key="7">
    <source>
        <dbReference type="Proteomes" id="UP000273516"/>
    </source>
</evidence>
<evidence type="ECO:0000256" key="2">
    <source>
        <dbReference type="ARBA" id="ARBA00023015"/>
    </source>
</evidence>
<dbReference type="Pfam" id="PF04198">
    <property type="entry name" value="Sugar-bind"/>
    <property type="match status" value="1"/>
</dbReference>
<protein>
    <submittedName>
        <fullName evidence="6">Transcriptional regulator</fullName>
    </submittedName>
</protein>
<dbReference type="InterPro" id="IPR007324">
    <property type="entry name" value="Sugar-bd_dom_put"/>
</dbReference>
<evidence type="ECO:0000256" key="1">
    <source>
        <dbReference type="ARBA" id="ARBA00010466"/>
    </source>
</evidence>
<comment type="similarity">
    <text evidence="1">Belongs to the SorC transcriptional regulatory family.</text>
</comment>
<dbReference type="InterPro" id="IPR051054">
    <property type="entry name" value="SorC_transcr_regulators"/>
</dbReference>
<evidence type="ECO:0000256" key="3">
    <source>
        <dbReference type="ARBA" id="ARBA00023125"/>
    </source>
</evidence>
<dbReference type="Gene3D" id="1.10.10.10">
    <property type="entry name" value="Winged helix-like DNA-binding domain superfamily/Winged helix DNA-binding domain"/>
    <property type="match status" value="1"/>
</dbReference>
<name>A0A3M0MI53_9RHOB</name>
<sequence length="318" mass="35131">MDNVDISEEDAFLAQVCWQYFVNELTQAEIAKYLGVTRLRVNQAIQKAKSSGIVRVQIESPYLPRIELQERLQERFGLHRVQVAPTHPQLYDFHRPAGSALASYMLDRVKSGHWRRIGVSWGMTLQATIDRLPKLSLPDIEIISMIGGTSRGEAFNSFGIASGFAERFGARYSLLAAPIFLGKEVERRAFLAQENFEKHFKKLETLDAAILTASNISAKSYLISSGLPEGVTPEGLIEAGAIGDVVCRFLDTNGNLVSDRLDRQTIGIELEILKSVPERILAAAGPHKVDIIRVVASQGIATTLITDDVTARLLLNDT</sequence>
<organism evidence="6 7">
    <name type="scientific">Paracoccus alkanivorans</name>
    <dbReference type="NCBI Taxonomy" id="2116655"/>
    <lineage>
        <taxon>Bacteria</taxon>
        <taxon>Pseudomonadati</taxon>
        <taxon>Pseudomonadota</taxon>
        <taxon>Alphaproteobacteria</taxon>
        <taxon>Rhodobacterales</taxon>
        <taxon>Paracoccaceae</taxon>
        <taxon>Paracoccus</taxon>
    </lineage>
</organism>
<evidence type="ECO:0000259" key="5">
    <source>
        <dbReference type="Pfam" id="PF04198"/>
    </source>
</evidence>